<feature type="domain" description="N-acetyltransferase" evidence="1">
    <location>
        <begin position="19"/>
        <end position="177"/>
    </location>
</feature>
<dbReference type="PANTHER" id="PTHR43792">
    <property type="entry name" value="GNAT FAMILY, PUTATIVE (AFU_ORTHOLOGUE AFUA_3G00765)-RELATED-RELATED"/>
    <property type="match status" value="1"/>
</dbReference>
<dbReference type="Proteomes" id="UP001354971">
    <property type="component" value="Unassembled WGS sequence"/>
</dbReference>
<organism evidence="2 3">
    <name type="scientific">Hyphobacterium lacteum</name>
    <dbReference type="NCBI Taxonomy" id="3116575"/>
    <lineage>
        <taxon>Bacteria</taxon>
        <taxon>Pseudomonadati</taxon>
        <taxon>Pseudomonadota</taxon>
        <taxon>Alphaproteobacteria</taxon>
        <taxon>Maricaulales</taxon>
        <taxon>Maricaulaceae</taxon>
        <taxon>Hyphobacterium</taxon>
    </lineage>
</organism>
<evidence type="ECO:0000259" key="1">
    <source>
        <dbReference type="PROSITE" id="PS51186"/>
    </source>
</evidence>
<dbReference type="RefSeq" id="WP_330199571.1">
    <property type="nucleotide sequence ID" value="NZ_JAZDRP010000007.1"/>
</dbReference>
<protein>
    <submittedName>
        <fullName evidence="2">GNAT family N-acetyltransferase</fullName>
    </submittedName>
</protein>
<gene>
    <name evidence="2" type="ORF">V0U79_11040</name>
</gene>
<dbReference type="InterPro" id="IPR016181">
    <property type="entry name" value="Acyl_CoA_acyltransferase"/>
</dbReference>
<dbReference type="PANTHER" id="PTHR43792:SF13">
    <property type="entry name" value="ACETYLTRANSFERASE"/>
    <property type="match status" value="1"/>
</dbReference>
<accession>A0ABU7LSL2</accession>
<evidence type="ECO:0000313" key="3">
    <source>
        <dbReference type="Proteomes" id="UP001354971"/>
    </source>
</evidence>
<dbReference type="InterPro" id="IPR051531">
    <property type="entry name" value="N-acetyltransferase"/>
</dbReference>
<dbReference type="EMBL" id="JAZDRP010000007">
    <property type="protein sequence ID" value="MEE2526907.1"/>
    <property type="molecule type" value="Genomic_DNA"/>
</dbReference>
<keyword evidence="3" id="KW-1185">Reference proteome</keyword>
<evidence type="ECO:0000313" key="2">
    <source>
        <dbReference type="EMBL" id="MEE2526907.1"/>
    </source>
</evidence>
<comment type="caution">
    <text evidence="2">The sequence shown here is derived from an EMBL/GenBank/DDBJ whole genome shotgun (WGS) entry which is preliminary data.</text>
</comment>
<sequence length="181" mass="19944">MLEIKAERLKLVALDARLAGLQSRAPEAFFEALGVQSEASWPPELMDKSAMDWCEEQLSAQPDAEGWYFWAFIWPGFMSGMDRLVGGGGFKGPPDQNGAVEIGYSMLVSFREQGLATEAVNALVEWAFSSGQVREVVAETLPHLIASQRVLEKTGFVETGSREEDGMKILRFALQREKAAA</sequence>
<dbReference type="InterPro" id="IPR000182">
    <property type="entry name" value="GNAT_dom"/>
</dbReference>
<dbReference type="Gene3D" id="3.40.630.30">
    <property type="match status" value="1"/>
</dbReference>
<proteinExistence type="predicted"/>
<dbReference type="PROSITE" id="PS51186">
    <property type="entry name" value="GNAT"/>
    <property type="match status" value="1"/>
</dbReference>
<name>A0ABU7LSL2_9PROT</name>
<reference evidence="2 3" key="1">
    <citation type="submission" date="2024-01" db="EMBL/GenBank/DDBJ databases">
        <title>Hyphobacterium bacterium isolated from marine sediment.</title>
        <authorList>
            <person name="Zhao S."/>
        </authorList>
    </citation>
    <scope>NUCLEOTIDE SEQUENCE [LARGE SCALE GENOMIC DNA]</scope>
    <source>
        <strain evidence="3">HN65</strain>
    </source>
</reference>
<dbReference type="SUPFAM" id="SSF55729">
    <property type="entry name" value="Acyl-CoA N-acyltransferases (Nat)"/>
    <property type="match status" value="1"/>
</dbReference>
<dbReference type="Pfam" id="PF13302">
    <property type="entry name" value="Acetyltransf_3"/>
    <property type="match status" value="1"/>
</dbReference>